<accession>A0A7H0SMB5</accession>
<evidence type="ECO:0000313" key="3">
    <source>
        <dbReference type="Proteomes" id="UP000516320"/>
    </source>
</evidence>
<feature type="transmembrane region" description="Helical" evidence="1">
    <location>
        <begin position="20"/>
        <end position="47"/>
    </location>
</feature>
<sequence>MSPMLPASPIPTPASVRIFASLLTGLAVAILSTSLSRGVQVSIMVLCHPYRRKIRTYLESHNVVYRPTLTSLFPLFLVWLALMLVPVLAPLPSYGTFLIWIGISAWMYLSIPHIDGSRALAHISH</sequence>
<keyword evidence="3" id="KW-1185">Reference proteome</keyword>
<keyword evidence="1" id="KW-0812">Transmembrane</keyword>
<evidence type="ECO:0000256" key="1">
    <source>
        <dbReference type="SAM" id="Phobius"/>
    </source>
</evidence>
<dbReference type="AlphaFoldDB" id="A0A7H0SMB5"/>
<keyword evidence="1" id="KW-0472">Membrane</keyword>
<evidence type="ECO:0000313" key="2">
    <source>
        <dbReference type="EMBL" id="QNQ89690.1"/>
    </source>
</evidence>
<protein>
    <submittedName>
        <fullName evidence="2">Uncharacterized protein</fullName>
    </submittedName>
</protein>
<feature type="transmembrane region" description="Helical" evidence="1">
    <location>
        <begin position="94"/>
        <end position="111"/>
    </location>
</feature>
<name>A0A7H0SMB5_9CORY</name>
<dbReference type="RefSeq" id="WP_187975142.1">
    <property type="nucleotide sequence ID" value="NZ_CP046884.1"/>
</dbReference>
<keyword evidence="1" id="KW-1133">Transmembrane helix</keyword>
<reference evidence="2 3" key="1">
    <citation type="submission" date="2019-12" db="EMBL/GenBank/DDBJ databases">
        <title>Corynebacterium sp. nov., isolated from feces of the Anser Albifrons in China.</title>
        <authorList>
            <person name="Liu Q."/>
        </authorList>
    </citation>
    <scope>NUCLEOTIDE SEQUENCE [LARGE SCALE GENOMIC DNA]</scope>
    <source>
        <strain evidence="2 3">4H37-19</strain>
    </source>
</reference>
<organism evidence="2 3">
    <name type="scientific">Corynebacterium poyangense</name>
    <dbReference type="NCBI Taxonomy" id="2684405"/>
    <lineage>
        <taxon>Bacteria</taxon>
        <taxon>Bacillati</taxon>
        <taxon>Actinomycetota</taxon>
        <taxon>Actinomycetes</taxon>
        <taxon>Mycobacteriales</taxon>
        <taxon>Corynebacteriaceae</taxon>
        <taxon>Corynebacterium</taxon>
    </lineage>
</organism>
<gene>
    <name evidence="2" type="ORF">GP475_02795</name>
</gene>
<dbReference type="KEGG" id="cpoy:GP475_02795"/>
<proteinExistence type="predicted"/>
<feature type="transmembrane region" description="Helical" evidence="1">
    <location>
        <begin position="68"/>
        <end position="88"/>
    </location>
</feature>
<dbReference type="EMBL" id="CP046884">
    <property type="protein sequence ID" value="QNQ89690.1"/>
    <property type="molecule type" value="Genomic_DNA"/>
</dbReference>
<dbReference type="Proteomes" id="UP000516320">
    <property type="component" value="Chromosome"/>
</dbReference>